<proteinExistence type="predicted"/>
<dbReference type="Pfam" id="PF13181">
    <property type="entry name" value="TPR_8"/>
    <property type="match status" value="1"/>
</dbReference>
<dbReference type="PROSITE" id="PS50005">
    <property type="entry name" value="TPR"/>
    <property type="match status" value="3"/>
</dbReference>
<dbReference type="Proteomes" id="UP000322362">
    <property type="component" value="Unassembled WGS sequence"/>
</dbReference>
<keyword evidence="6" id="KW-1185">Reference proteome</keyword>
<dbReference type="AlphaFoldDB" id="A0A5D4GT20"/>
<dbReference type="RefSeq" id="WP_148921312.1">
    <property type="nucleotide sequence ID" value="NZ_VTAV01000029.1"/>
</dbReference>
<dbReference type="InterPro" id="IPR011990">
    <property type="entry name" value="TPR-like_helical_dom_sf"/>
</dbReference>
<dbReference type="PROSITE" id="PS50293">
    <property type="entry name" value="TPR_REGION"/>
    <property type="match status" value="1"/>
</dbReference>
<sequence length="176" mass="20055">MKRHFYAVLAISSILFCVSCNFADSLVANYHYSLGSSKRKSGNLEEAILEYSKAIQSNKKHHKAYASRGSTYFDLKDYPSAINDYSKAIHLDPKNAEVYTYRGRTYYECDSIELALADYNKAIQLKDKLAIAYYQRGLLRFTNKDLIGGCQDFKKAADLGDEESAETVKKYCNEFL</sequence>
<protein>
    <submittedName>
        <fullName evidence="5">Tetratricopeptide repeat protein</fullName>
    </submittedName>
</protein>
<dbReference type="GO" id="GO:0009279">
    <property type="term" value="C:cell outer membrane"/>
    <property type="evidence" value="ECO:0007669"/>
    <property type="project" value="TreeGrafter"/>
</dbReference>
<name>A0A5D4GT20_9SPHI</name>
<dbReference type="EMBL" id="VTAV01000029">
    <property type="protein sequence ID" value="TYR31202.1"/>
    <property type="molecule type" value="Genomic_DNA"/>
</dbReference>
<dbReference type="InterPro" id="IPR019734">
    <property type="entry name" value="TPR_rpt"/>
</dbReference>
<feature type="repeat" description="TPR" evidence="3">
    <location>
        <begin position="28"/>
        <end position="61"/>
    </location>
</feature>
<dbReference type="SMART" id="SM00028">
    <property type="entry name" value="TPR"/>
    <property type="match status" value="4"/>
</dbReference>
<dbReference type="Pfam" id="PF13414">
    <property type="entry name" value="TPR_11"/>
    <property type="match status" value="1"/>
</dbReference>
<evidence type="ECO:0000313" key="6">
    <source>
        <dbReference type="Proteomes" id="UP000322362"/>
    </source>
</evidence>
<evidence type="ECO:0000256" key="1">
    <source>
        <dbReference type="ARBA" id="ARBA00022737"/>
    </source>
</evidence>
<gene>
    <name evidence="5" type="ORF">FXV77_21525</name>
</gene>
<feature type="chain" id="PRO_5022768311" evidence="4">
    <location>
        <begin position="24"/>
        <end position="176"/>
    </location>
</feature>
<keyword evidence="1" id="KW-0677">Repeat</keyword>
<feature type="repeat" description="TPR" evidence="3">
    <location>
        <begin position="62"/>
        <end position="95"/>
    </location>
</feature>
<feature type="signal peptide" evidence="4">
    <location>
        <begin position="1"/>
        <end position="23"/>
    </location>
</feature>
<accession>A0A5D4GT20</accession>
<evidence type="ECO:0000256" key="2">
    <source>
        <dbReference type="ARBA" id="ARBA00022803"/>
    </source>
</evidence>
<feature type="repeat" description="TPR" evidence="3">
    <location>
        <begin position="96"/>
        <end position="129"/>
    </location>
</feature>
<dbReference type="SUPFAM" id="SSF48452">
    <property type="entry name" value="TPR-like"/>
    <property type="match status" value="1"/>
</dbReference>
<dbReference type="InterPro" id="IPR050498">
    <property type="entry name" value="Ycf3"/>
</dbReference>
<evidence type="ECO:0000256" key="3">
    <source>
        <dbReference type="PROSITE-ProRule" id="PRU00339"/>
    </source>
</evidence>
<dbReference type="GO" id="GO:0046813">
    <property type="term" value="P:receptor-mediated virion attachment to host cell"/>
    <property type="evidence" value="ECO:0007669"/>
    <property type="project" value="TreeGrafter"/>
</dbReference>
<reference evidence="5 6" key="1">
    <citation type="submission" date="2019-08" db="EMBL/GenBank/DDBJ databases">
        <title>Phlebobacter frassis gen. nov. sp. nov., a new member of family Sphingobacteriaceae isolated from sand fly rearing media.</title>
        <authorList>
            <person name="Kakumanu M.L."/>
            <person name="Marayati B.F."/>
            <person name="Wada-Katsumata A."/>
            <person name="Wasserberg G."/>
            <person name="Schal C."/>
            <person name="Apperson C.S."/>
            <person name="Ponnusamy L."/>
        </authorList>
    </citation>
    <scope>NUCLEOTIDE SEQUENCE [LARGE SCALE GENOMIC DNA]</scope>
    <source>
        <strain evidence="5 6">SSI9</strain>
    </source>
</reference>
<dbReference type="Gene3D" id="1.25.40.10">
    <property type="entry name" value="Tetratricopeptide repeat domain"/>
    <property type="match status" value="2"/>
</dbReference>
<keyword evidence="4" id="KW-0732">Signal</keyword>
<evidence type="ECO:0000256" key="4">
    <source>
        <dbReference type="SAM" id="SignalP"/>
    </source>
</evidence>
<organism evidence="5 6">
    <name type="scientific">Sphingobacterium phlebotomi</name>
    <dbReference type="NCBI Taxonomy" id="2605433"/>
    <lineage>
        <taxon>Bacteria</taxon>
        <taxon>Pseudomonadati</taxon>
        <taxon>Bacteroidota</taxon>
        <taxon>Sphingobacteriia</taxon>
        <taxon>Sphingobacteriales</taxon>
        <taxon>Sphingobacteriaceae</taxon>
        <taxon>Sphingobacterium</taxon>
    </lineage>
</organism>
<comment type="caution">
    <text evidence="5">The sequence shown here is derived from an EMBL/GenBank/DDBJ whole genome shotgun (WGS) entry which is preliminary data.</text>
</comment>
<keyword evidence="2 3" id="KW-0802">TPR repeat</keyword>
<evidence type="ECO:0000313" key="5">
    <source>
        <dbReference type="EMBL" id="TYR31202.1"/>
    </source>
</evidence>
<dbReference type="PANTHER" id="PTHR44858">
    <property type="entry name" value="TETRATRICOPEPTIDE REPEAT PROTEIN 6"/>
    <property type="match status" value="1"/>
</dbReference>
<dbReference type="PANTHER" id="PTHR44858:SF1">
    <property type="entry name" value="UDP-N-ACETYLGLUCOSAMINE--PEPTIDE N-ACETYLGLUCOSAMINYLTRANSFERASE SPINDLY-RELATED"/>
    <property type="match status" value="1"/>
</dbReference>